<comment type="caution">
    <text evidence="1">The sequence shown here is derived from an EMBL/GenBank/DDBJ whole genome shotgun (WGS) entry which is preliminary data.</text>
</comment>
<evidence type="ECO:0000313" key="1">
    <source>
        <dbReference type="EMBL" id="MDX7986819.1"/>
    </source>
</evidence>
<dbReference type="RefSeq" id="WP_319929256.1">
    <property type="nucleotide sequence ID" value="NZ_VCDN01000019.1"/>
</dbReference>
<evidence type="ECO:0000313" key="2">
    <source>
        <dbReference type="Proteomes" id="UP001271890"/>
    </source>
</evidence>
<gene>
    <name evidence="1" type="ORF">FE392_05655</name>
</gene>
<sequence length="133" mass="15432">MADFYLKIKTNHMILKDLKTQKELEIKGNFSTSRLLVGDFYDAEYQLSTLVNQHGFREGLRGWLDRRHRVVIHPLDQSEGGLCSVEERVLLEVTHGGFRSYITKMVIHQGERLLSDIEIKEKLKSSPKRPKGH</sequence>
<accession>A0ABU4S795</accession>
<dbReference type="EMBL" id="VCDN01000019">
    <property type="protein sequence ID" value="MDX7986819.1"/>
    <property type="molecule type" value="Genomic_DNA"/>
</dbReference>
<keyword evidence="2" id="KW-1185">Reference proteome</keyword>
<proteinExistence type="predicted"/>
<protein>
    <submittedName>
        <fullName evidence="1">Uncharacterized protein</fullName>
    </submittedName>
</protein>
<dbReference type="Proteomes" id="UP001271890">
    <property type="component" value="Unassembled WGS sequence"/>
</dbReference>
<name>A0ABU4S795_9GAMM</name>
<organism evidence="1 2">
    <name type="scientific">Xenorhabdus santafensis</name>
    <dbReference type="NCBI Taxonomy" id="2582833"/>
    <lineage>
        <taxon>Bacteria</taxon>
        <taxon>Pseudomonadati</taxon>
        <taxon>Pseudomonadota</taxon>
        <taxon>Gammaproteobacteria</taxon>
        <taxon>Enterobacterales</taxon>
        <taxon>Morganellaceae</taxon>
        <taxon>Xenorhabdus</taxon>
    </lineage>
</organism>
<reference evidence="2" key="1">
    <citation type="journal article" date="2024" name="Toxins">
        <title>Genome Sequence Analysis of Native Xenorhabdus Strains Isolated from Entomopathogenic Nematodes in Argentina.</title>
        <authorList>
            <person name="Palma L."/>
            <person name="Frizzo L."/>
            <person name="Kaiser S."/>
            <person name="Berry C."/>
            <person name="Caballero P."/>
            <person name="Bode H.B."/>
            <person name="Del Valle E.E."/>
        </authorList>
    </citation>
    <scope>NUCLEOTIDE SEQUENCE [LARGE SCALE GENOMIC DNA]</scope>
    <source>
        <strain evidence="2">12</strain>
    </source>
</reference>